<dbReference type="CDD" id="cd17540">
    <property type="entry name" value="REC_PhyR"/>
    <property type="match status" value="1"/>
</dbReference>
<dbReference type="EMBL" id="CP012700">
    <property type="protein sequence ID" value="ALH81830.1"/>
    <property type="molecule type" value="Genomic_DNA"/>
</dbReference>
<dbReference type="Pfam" id="PF22233">
    <property type="entry name" value="PhyR_sigma-like"/>
    <property type="match status" value="1"/>
</dbReference>
<feature type="domain" description="Response regulatory" evidence="2">
    <location>
        <begin position="145"/>
        <end position="258"/>
    </location>
</feature>
<feature type="modified residue" description="4-aspartylphosphate" evidence="1">
    <location>
        <position position="195"/>
    </location>
</feature>
<dbReference type="InterPro" id="IPR011006">
    <property type="entry name" value="CheY-like_superfamily"/>
</dbReference>
<sequence>MTIMTLGEEIRGHLPFLRRYARALTGSQQHGDNFVHTTLEVIVAAPDEFSAGNGTRIDLYRNFHRIWESAYIDDGEGDDEEDMLVRNANRRLAAITPLGRQMLLLTALEGFSVEETAIITGADNDTVETLLADAVGEIDRESRTSVLIIEDEPLIAMELESIVRGLGHDVAGIATTHEDAVAAFEATDAGLVLADIQLADGSSGIDAVQDILARAPVPAIFITAFPERLLTGHRVEPTFLISKPFRENTVRAAISQSLLFTPQLAA</sequence>
<dbReference type="Gene3D" id="1.10.1740.10">
    <property type="match status" value="1"/>
</dbReference>
<dbReference type="Pfam" id="PF00072">
    <property type="entry name" value="Response_reg"/>
    <property type="match status" value="1"/>
</dbReference>
<accession>A0A0N9VBT6</accession>
<dbReference type="SUPFAM" id="SSF52172">
    <property type="entry name" value="CheY-like"/>
    <property type="match status" value="1"/>
</dbReference>
<dbReference type="SMART" id="SM00448">
    <property type="entry name" value="REC"/>
    <property type="match status" value="1"/>
</dbReference>
<dbReference type="PIRSF" id="PIRSF036400">
    <property type="entry name" value="RR_Ctr_UCP036400"/>
    <property type="match status" value="1"/>
</dbReference>
<protein>
    <submittedName>
        <fullName evidence="3">Phyllosphere-induced regulator PhyR</fullName>
    </submittedName>
</protein>
<dbReference type="Gene3D" id="1.10.10.10">
    <property type="entry name" value="Winged helix-like DNA-binding domain superfamily/Winged helix DNA-binding domain"/>
    <property type="match status" value="1"/>
</dbReference>
<dbReference type="InterPro" id="IPR053867">
    <property type="entry name" value="PhyR_sigma4"/>
</dbReference>
<dbReference type="Gene3D" id="3.40.50.2300">
    <property type="match status" value="1"/>
</dbReference>
<dbReference type="AlphaFoldDB" id="A0A0N9VBT6"/>
<evidence type="ECO:0000256" key="1">
    <source>
        <dbReference type="PROSITE-ProRule" id="PRU00169"/>
    </source>
</evidence>
<dbReference type="InterPro" id="IPR053866">
    <property type="entry name" value="PhyR_sigma2"/>
</dbReference>
<dbReference type="NCBIfam" id="NF006623">
    <property type="entry name" value="PRK09191.1"/>
    <property type="match status" value="1"/>
</dbReference>
<keyword evidence="1" id="KW-0597">Phosphoprotein</keyword>
<evidence type="ECO:0000313" key="4">
    <source>
        <dbReference type="Proteomes" id="UP000058074"/>
    </source>
</evidence>
<evidence type="ECO:0000313" key="3">
    <source>
        <dbReference type="EMBL" id="ALH81830.1"/>
    </source>
</evidence>
<evidence type="ECO:0000259" key="2">
    <source>
        <dbReference type="PROSITE" id="PS50110"/>
    </source>
</evidence>
<dbReference type="Pfam" id="PF22029">
    <property type="entry name" value="PhyR_sigma2"/>
    <property type="match status" value="1"/>
</dbReference>
<dbReference type="InterPro" id="IPR014605">
    <property type="entry name" value="Sig_resp-reg_PhyR"/>
</dbReference>
<dbReference type="GO" id="GO:0000160">
    <property type="term" value="P:phosphorelay signal transduction system"/>
    <property type="evidence" value="ECO:0007669"/>
    <property type="project" value="InterPro"/>
</dbReference>
<dbReference type="PROSITE" id="PS50110">
    <property type="entry name" value="RESPONSE_REGULATORY"/>
    <property type="match status" value="1"/>
</dbReference>
<gene>
    <name evidence="3" type="ORF">AN936_16145</name>
</gene>
<dbReference type="PATRIC" id="fig|33050.5.peg.3347"/>
<dbReference type="Proteomes" id="UP000058074">
    <property type="component" value="Chromosome"/>
</dbReference>
<proteinExistence type="predicted"/>
<dbReference type="InterPro" id="IPR036388">
    <property type="entry name" value="WH-like_DNA-bd_sf"/>
</dbReference>
<reference evidence="3 4" key="1">
    <citation type="journal article" date="2015" name="Genome Announc.">
        <title>Complete Genome Sequence of Polypropylene Glycol- and Polyethylene Glycol-Degrading Sphingopyxis macrogoltabida Strain EY-1.</title>
        <authorList>
            <person name="Ohtsubo Y."/>
            <person name="Nagata Y."/>
            <person name="Numata M."/>
            <person name="Tsuchikane K."/>
            <person name="Hosoyama A."/>
            <person name="Yamazoe A."/>
            <person name="Tsuda M."/>
            <person name="Fujita N."/>
            <person name="Kawai F."/>
        </authorList>
    </citation>
    <scope>NUCLEOTIDE SEQUENCE [LARGE SCALE GENOMIC DNA]</scope>
    <source>
        <strain evidence="3 4">EY-1</strain>
    </source>
</reference>
<dbReference type="KEGG" id="smag:AN936_16145"/>
<organism evidence="3 4">
    <name type="scientific">Sphingopyxis macrogoltabida</name>
    <name type="common">Sphingomonas macrogoltabidus</name>
    <dbReference type="NCBI Taxonomy" id="33050"/>
    <lineage>
        <taxon>Bacteria</taxon>
        <taxon>Pseudomonadati</taxon>
        <taxon>Pseudomonadota</taxon>
        <taxon>Alphaproteobacteria</taxon>
        <taxon>Sphingomonadales</taxon>
        <taxon>Sphingomonadaceae</taxon>
        <taxon>Sphingopyxis</taxon>
    </lineage>
</organism>
<dbReference type="InterPro" id="IPR001789">
    <property type="entry name" value="Sig_transdc_resp-reg_receiver"/>
</dbReference>
<name>A0A0N9VBT6_SPHMC</name>